<protein>
    <submittedName>
        <fullName evidence="4">Pilus assembly protein PilA</fullName>
    </submittedName>
</protein>
<accession>A0ABQ6ZB88</accession>
<proteinExistence type="inferred from homology"/>
<comment type="caution">
    <text evidence="4">The sequence shown here is derived from an EMBL/GenBank/DDBJ whole genome shotgun (WGS) entry which is preliminary data.</text>
</comment>
<gene>
    <name evidence="4" type="ORF">CSC65_00275</name>
</gene>
<keyword evidence="5" id="KW-1185">Reference proteome</keyword>
<evidence type="ECO:0000256" key="2">
    <source>
        <dbReference type="SAM" id="Phobius"/>
    </source>
</evidence>
<sequence>MSDWYYATADGQRHGPLQAADLRALAASGAIGAQTLVWRDGQAQWRPLQDFTAELELAALPPPLPAASIAPVASAPRPSGLSGCAIAALIGVAGVFLIAVVGILAAIALPAYQDYTLRAHTSATIAQAQALQSAVTEFMAANDRCPRNGDEGFGDADSYAQANLGPVTFGEFEGSDLCGLEATIAAPGKPALDGNAIWLEYDPNGAGWQCSSEVEDKYLPVSCRG</sequence>
<keyword evidence="2" id="KW-0812">Transmembrane</keyword>
<dbReference type="InterPro" id="IPR045584">
    <property type="entry name" value="Pilin-like"/>
</dbReference>
<dbReference type="InterPro" id="IPR035445">
    <property type="entry name" value="GYF-like_dom_sf"/>
</dbReference>
<evidence type="ECO:0000313" key="5">
    <source>
        <dbReference type="Proteomes" id="UP000788419"/>
    </source>
</evidence>
<dbReference type="Gene3D" id="3.30.1490.40">
    <property type="match status" value="1"/>
</dbReference>
<dbReference type="InterPro" id="IPR001082">
    <property type="entry name" value="Pilin"/>
</dbReference>
<dbReference type="EMBL" id="PDWN01000001">
    <property type="protein sequence ID" value="KAF1697353.1"/>
    <property type="molecule type" value="Genomic_DNA"/>
</dbReference>
<evidence type="ECO:0000256" key="1">
    <source>
        <dbReference type="ARBA" id="ARBA00005233"/>
    </source>
</evidence>
<feature type="transmembrane region" description="Helical" evidence="2">
    <location>
        <begin position="85"/>
        <end position="109"/>
    </location>
</feature>
<keyword evidence="2" id="KW-0472">Membrane</keyword>
<name>A0ABQ6ZB88_9GAMM</name>
<organism evidence="4 5">
    <name type="scientific">Pseudoxanthomonas daejeonensis</name>
    <dbReference type="NCBI Taxonomy" id="266062"/>
    <lineage>
        <taxon>Bacteria</taxon>
        <taxon>Pseudomonadati</taxon>
        <taxon>Pseudomonadota</taxon>
        <taxon>Gammaproteobacteria</taxon>
        <taxon>Lysobacterales</taxon>
        <taxon>Lysobacteraceae</taxon>
        <taxon>Pseudoxanthomonas</taxon>
    </lineage>
</organism>
<keyword evidence="2" id="KW-1133">Transmembrane helix</keyword>
<dbReference type="RefSeq" id="WP_162407969.1">
    <property type="nucleotide sequence ID" value="NZ_CP093331.1"/>
</dbReference>
<evidence type="ECO:0000313" key="4">
    <source>
        <dbReference type="EMBL" id="KAF1697353.1"/>
    </source>
</evidence>
<reference evidence="4 5" key="1">
    <citation type="submission" date="2017-10" db="EMBL/GenBank/DDBJ databases">
        <title>Whole genome sequencing of members of genus Pseudoxanthomonas.</title>
        <authorList>
            <person name="Kumar S."/>
            <person name="Bansal K."/>
            <person name="Kaur A."/>
            <person name="Patil P."/>
            <person name="Sharma S."/>
            <person name="Patil P.B."/>
        </authorList>
    </citation>
    <scope>NUCLEOTIDE SEQUENCE [LARGE SCALE GENOMIC DNA]</scope>
    <source>
        <strain evidence="4 5">DSM 17801</strain>
    </source>
</reference>
<dbReference type="Pfam" id="PF00114">
    <property type="entry name" value="Pilin"/>
    <property type="match status" value="1"/>
</dbReference>
<dbReference type="Proteomes" id="UP000788419">
    <property type="component" value="Unassembled WGS sequence"/>
</dbReference>
<dbReference type="Pfam" id="PF14237">
    <property type="entry name" value="GYF_2"/>
    <property type="match status" value="1"/>
</dbReference>
<dbReference type="SUPFAM" id="SSF54523">
    <property type="entry name" value="Pili subunits"/>
    <property type="match status" value="1"/>
</dbReference>
<feature type="domain" description="GYF" evidence="3">
    <location>
        <begin position="4"/>
        <end position="51"/>
    </location>
</feature>
<evidence type="ECO:0000259" key="3">
    <source>
        <dbReference type="Pfam" id="PF14237"/>
    </source>
</evidence>
<comment type="similarity">
    <text evidence="1">Belongs to the N-Me-Phe pilin family.</text>
</comment>
<dbReference type="Gene3D" id="3.30.700.10">
    <property type="entry name" value="Glycoprotein, Type 4 Pilin"/>
    <property type="match status" value="1"/>
</dbReference>
<dbReference type="InterPro" id="IPR025640">
    <property type="entry name" value="GYF_2"/>
</dbReference>